<feature type="domain" description="Thiaminase-2/PQQC" evidence="4">
    <location>
        <begin position="26"/>
        <end position="234"/>
    </location>
</feature>
<proteinExistence type="inferred from homology"/>
<protein>
    <recommendedName>
        <fullName evidence="3">Pyrroloquinoline-quinone synthase</fullName>
        <ecNumber evidence="3">1.3.3.11</ecNumber>
    </recommendedName>
    <alternativeName>
        <fullName evidence="3">Coenzyme PQQ synthesis protein C</fullName>
    </alternativeName>
    <alternativeName>
        <fullName evidence="3">Pyrroloquinoline quinone biosynthesis protein C</fullName>
    </alternativeName>
</protein>
<dbReference type="PANTHER" id="PTHR40279">
    <property type="entry name" value="PQQC-LIKE PROTEIN"/>
    <property type="match status" value="1"/>
</dbReference>
<dbReference type="EMBL" id="NRRL01000037">
    <property type="protein sequence ID" value="MBK1669053.1"/>
    <property type="molecule type" value="Genomic_DNA"/>
</dbReference>
<dbReference type="Pfam" id="PF03070">
    <property type="entry name" value="TENA_THI-4"/>
    <property type="match status" value="1"/>
</dbReference>
<dbReference type="PANTHER" id="PTHR40279:SF3">
    <property type="entry name" value="4-AMINOBENZOATE SYNTHASE"/>
    <property type="match status" value="1"/>
</dbReference>
<dbReference type="Gene3D" id="1.20.910.10">
    <property type="entry name" value="Heme oxygenase-like"/>
    <property type="match status" value="1"/>
</dbReference>
<reference evidence="5 6" key="1">
    <citation type="journal article" date="2020" name="Microorganisms">
        <title>Osmotic Adaptation and Compatible Solute Biosynthesis of Phototrophic Bacteria as Revealed from Genome Analyses.</title>
        <authorList>
            <person name="Imhoff J.F."/>
            <person name="Rahn T."/>
            <person name="Kunzel S."/>
            <person name="Keller A."/>
            <person name="Neulinger S.C."/>
        </authorList>
    </citation>
    <scope>NUCLEOTIDE SEQUENCE [LARGE SCALE GENOMIC DNA]</scope>
    <source>
        <strain evidence="5 6">DSM 9895</strain>
    </source>
</reference>
<comment type="function">
    <text evidence="3">Ring cyclization and eight-electron oxidation of 3a-(2-amino-2-carboxyethyl)-4,5-dioxo-4,5,6,7,8,9-hexahydroquinoline-7,9-dicarboxylic-acid to PQQ.</text>
</comment>
<dbReference type="NCBIfam" id="TIGR02111">
    <property type="entry name" value="PQQ_syn_pqqC"/>
    <property type="match status" value="1"/>
</dbReference>
<sequence>MNPFPPIPDPQAEGRSYSPDELDNALRRLGEQRYHVHHPFHRLLHAGELTKGQVQAWALNRYCYQAAIPRKDAALIARTDDPELRREWRRRLVDHDGDAPGDGGLARWLKLAEGLDLDVAAVRSQELALPATRFACEAYVRFVAERSLLEAVASSLTELFSPSIISQRVSGMLANYDFVSEATLAYFNARLTQAPRDADWALDYVKQHARTPETQTAAIRALKFKCDVLWAMLDALHHAYVAPGHVPPGAFEPEAA</sequence>
<comment type="pathway">
    <text evidence="3">Cofactor biosynthesis; pyrroloquinoline quinone biosynthesis.</text>
</comment>
<dbReference type="InterPro" id="IPR011845">
    <property type="entry name" value="PqqC"/>
</dbReference>
<dbReference type="InterPro" id="IPR016084">
    <property type="entry name" value="Haem_Oase-like_multi-hlx"/>
</dbReference>
<evidence type="ECO:0000313" key="6">
    <source>
        <dbReference type="Proteomes" id="UP001296873"/>
    </source>
</evidence>
<evidence type="ECO:0000313" key="5">
    <source>
        <dbReference type="EMBL" id="MBK1669053.1"/>
    </source>
</evidence>
<accession>A0ABS1DH51</accession>
<comment type="similarity">
    <text evidence="3">Belongs to the PqqC family.</text>
</comment>
<evidence type="ECO:0000256" key="2">
    <source>
        <dbReference type="ARBA" id="ARBA00023002"/>
    </source>
</evidence>
<organism evidence="5 6">
    <name type="scientific">Rhodovibrio sodomensis</name>
    <dbReference type="NCBI Taxonomy" id="1088"/>
    <lineage>
        <taxon>Bacteria</taxon>
        <taxon>Pseudomonadati</taxon>
        <taxon>Pseudomonadota</taxon>
        <taxon>Alphaproteobacteria</taxon>
        <taxon>Rhodospirillales</taxon>
        <taxon>Rhodovibrionaceae</taxon>
        <taxon>Rhodovibrio</taxon>
    </lineage>
</organism>
<evidence type="ECO:0000256" key="1">
    <source>
        <dbReference type="ARBA" id="ARBA00022905"/>
    </source>
</evidence>
<comment type="catalytic activity">
    <reaction evidence="3">
        <text>6-(2-amino-2-carboxyethyl)-7,8-dioxo-1,2,3,4,7,8-hexahydroquinoline-2,4-dicarboxylate + 3 O2 = pyrroloquinoline quinone + 2 H2O2 + 2 H2O + H(+)</text>
        <dbReference type="Rhea" id="RHEA:10692"/>
        <dbReference type="ChEBI" id="CHEBI:15377"/>
        <dbReference type="ChEBI" id="CHEBI:15378"/>
        <dbReference type="ChEBI" id="CHEBI:15379"/>
        <dbReference type="ChEBI" id="CHEBI:16240"/>
        <dbReference type="ChEBI" id="CHEBI:58442"/>
        <dbReference type="ChEBI" id="CHEBI:58778"/>
        <dbReference type="EC" id="1.3.3.11"/>
    </reaction>
</comment>
<dbReference type="EC" id="1.3.3.11" evidence="3"/>
<gene>
    <name evidence="3" type="primary">pqqC</name>
    <name evidence="5" type="ORF">CKO28_13525</name>
</gene>
<evidence type="ECO:0000259" key="4">
    <source>
        <dbReference type="Pfam" id="PF03070"/>
    </source>
</evidence>
<dbReference type="InterPro" id="IPR004305">
    <property type="entry name" value="Thiaminase-2/PQQC"/>
</dbReference>
<evidence type="ECO:0000256" key="3">
    <source>
        <dbReference type="HAMAP-Rule" id="MF_00654"/>
    </source>
</evidence>
<dbReference type="HAMAP" id="MF_00654">
    <property type="entry name" value="PQQ_syn_PqqC"/>
    <property type="match status" value="1"/>
</dbReference>
<name>A0ABS1DH51_9PROT</name>
<keyword evidence="6" id="KW-1185">Reference proteome</keyword>
<keyword evidence="1 3" id="KW-0884">PQQ biosynthesis</keyword>
<dbReference type="Proteomes" id="UP001296873">
    <property type="component" value="Unassembled WGS sequence"/>
</dbReference>
<comment type="caution">
    <text evidence="5">The sequence shown here is derived from an EMBL/GenBank/DDBJ whole genome shotgun (WGS) entry which is preliminary data.</text>
</comment>
<dbReference type="InterPro" id="IPR039068">
    <property type="entry name" value="PqqC-like"/>
</dbReference>
<dbReference type="SUPFAM" id="SSF48613">
    <property type="entry name" value="Heme oxygenase-like"/>
    <property type="match status" value="1"/>
</dbReference>
<keyword evidence="2 3" id="KW-0560">Oxidoreductase</keyword>